<gene>
    <name evidence="7" type="ORF">E2986_11866</name>
</gene>
<evidence type="ECO:0000256" key="3">
    <source>
        <dbReference type="ARBA" id="ARBA00022692"/>
    </source>
</evidence>
<dbReference type="PANTHER" id="PTHR12703:SF4">
    <property type="entry name" value="TRANSMEMBRANE PROTEIN 33"/>
    <property type="match status" value="1"/>
</dbReference>
<dbReference type="GO" id="GO:0071786">
    <property type="term" value="P:endoplasmic reticulum tubular network organization"/>
    <property type="evidence" value="ECO:0007669"/>
    <property type="project" value="TreeGrafter"/>
</dbReference>
<dbReference type="InterPro" id="IPR051645">
    <property type="entry name" value="PER33/POM33_regulator"/>
</dbReference>
<accession>A0A833S2G7</accession>
<dbReference type="EMBL" id="WNWW01000322">
    <property type="protein sequence ID" value="KAF3426392.1"/>
    <property type="molecule type" value="Genomic_DNA"/>
</dbReference>
<dbReference type="GO" id="GO:0061024">
    <property type="term" value="P:membrane organization"/>
    <property type="evidence" value="ECO:0007669"/>
    <property type="project" value="TreeGrafter"/>
</dbReference>
<dbReference type="PANTHER" id="PTHR12703">
    <property type="entry name" value="TRANSMEMBRANE PROTEIN 33"/>
    <property type="match status" value="1"/>
</dbReference>
<keyword evidence="4 6" id="KW-1133">Transmembrane helix</keyword>
<comment type="caution">
    <text evidence="7">The sequence shown here is derived from an EMBL/GenBank/DDBJ whole genome shotgun (WGS) entry which is preliminary data.</text>
</comment>
<keyword evidence="5 6" id="KW-0472">Membrane</keyword>
<keyword evidence="8" id="KW-1185">Reference proteome</keyword>
<evidence type="ECO:0000256" key="4">
    <source>
        <dbReference type="ARBA" id="ARBA00022989"/>
    </source>
</evidence>
<keyword evidence="3 6" id="KW-0812">Transmembrane</keyword>
<protein>
    <submittedName>
        <fullName evidence="7">Uncharacterized protein</fullName>
    </submittedName>
</protein>
<sequence>MQQPVNQRVPHVQLNWQFLEHLFIEDSCHYLFYSLIFLYAAPVTLLLIPIFLFALIHVASVCALSEIIILPFTVHLAFTGRAGLSTPFIYFQLLKSRLASQRNPFTRNVFYEARNGLSSASRKPTMPVIVRQTKSLAQQMAPVRQCVKLSKISYGSRESPRSRSWTIEVSRQCPDIL</sequence>
<name>A0A833S2G7_9HYME</name>
<dbReference type="Pfam" id="PF03661">
    <property type="entry name" value="TMEM33_Pom33"/>
    <property type="match status" value="2"/>
</dbReference>
<reference evidence="7" key="1">
    <citation type="submission" date="2019-11" db="EMBL/GenBank/DDBJ databases">
        <title>The nuclear and mitochondrial genomes of Frieseomelitta varia - a highly eusocial stingless bee (Meliponini) with a permanently sterile worker caste.</title>
        <authorList>
            <person name="Freitas F.C.P."/>
            <person name="Lourenco A.P."/>
            <person name="Nunes F.M.F."/>
            <person name="Paschoal A.R."/>
            <person name="Abreu F.C.P."/>
            <person name="Barbin F.O."/>
            <person name="Bataglia L."/>
            <person name="Cardoso-Junior C.A.M."/>
            <person name="Cervoni M.S."/>
            <person name="Silva S.R."/>
            <person name="Dalarmi F."/>
            <person name="Del Lama M.A."/>
            <person name="Depintor T.S."/>
            <person name="Ferreira K.M."/>
            <person name="Goria P.S."/>
            <person name="Jaskot M.C."/>
            <person name="Lago D.C."/>
            <person name="Luna-Lucena D."/>
            <person name="Moda L.M."/>
            <person name="Nascimento L."/>
            <person name="Pedrino M."/>
            <person name="Rabico F.O."/>
            <person name="Sanches F.C."/>
            <person name="Santos D.E."/>
            <person name="Santos C.G."/>
            <person name="Vieira J."/>
            <person name="Lopes T.F."/>
            <person name="Barchuk A.R."/>
            <person name="Hartfelder K."/>
            <person name="Simoes Z.L.P."/>
            <person name="Bitondi M.M.G."/>
            <person name="Pinheiro D.G."/>
        </authorList>
    </citation>
    <scope>NUCLEOTIDE SEQUENCE</scope>
    <source>
        <strain evidence="7">USP_RPSP 00005682</strain>
        <tissue evidence="7">Whole individual</tissue>
    </source>
</reference>
<evidence type="ECO:0000313" key="7">
    <source>
        <dbReference type="EMBL" id="KAF3426392.1"/>
    </source>
</evidence>
<evidence type="ECO:0000313" key="8">
    <source>
        <dbReference type="Proteomes" id="UP000655588"/>
    </source>
</evidence>
<evidence type="ECO:0000256" key="5">
    <source>
        <dbReference type="ARBA" id="ARBA00023136"/>
    </source>
</evidence>
<dbReference type="InterPro" id="IPR005344">
    <property type="entry name" value="TMEM33/Pom33"/>
</dbReference>
<dbReference type="GO" id="GO:0016020">
    <property type="term" value="C:membrane"/>
    <property type="evidence" value="ECO:0007669"/>
    <property type="project" value="UniProtKB-SubCell"/>
</dbReference>
<comment type="subcellular location">
    <subcellularLocation>
        <location evidence="1">Membrane</location>
        <topology evidence="1">Multi-pass membrane protein</topology>
    </subcellularLocation>
</comment>
<dbReference type="Proteomes" id="UP000655588">
    <property type="component" value="Unassembled WGS sequence"/>
</dbReference>
<organism evidence="7 8">
    <name type="scientific">Frieseomelitta varia</name>
    <dbReference type="NCBI Taxonomy" id="561572"/>
    <lineage>
        <taxon>Eukaryota</taxon>
        <taxon>Metazoa</taxon>
        <taxon>Ecdysozoa</taxon>
        <taxon>Arthropoda</taxon>
        <taxon>Hexapoda</taxon>
        <taxon>Insecta</taxon>
        <taxon>Pterygota</taxon>
        <taxon>Neoptera</taxon>
        <taxon>Endopterygota</taxon>
        <taxon>Hymenoptera</taxon>
        <taxon>Apocrita</taxon>
        <taxon>Aculeata</taxon>
        <taxon>Apoidea</taxon>
        <taxon>Anthophila</taxon>
        <taxon>Apidae</taxon>
        <taxon>Frieseomelitta</taxon>
    </lineage>
</organism>
<dbReference type="AlphaFoldDB" id="A0A833S2G7"/>
<evidence type="ECO:0000256" key="1">
    <source>
        <dbReference type="ARBA" id="ARBA00004141"/>
    </source>
</evidence>
<feature type="transmembrane region" description="Helical" evidence="6">
    <location>
        <begin position="30"/>
        <end position="56"/>
    </location>
</feature>
<evidence type="ECO:0000256" key="2">
    <source>
        <dbReference type="ARBA" id="ARBA00007322"/>
    </source>
</evidence>
<dbReference type="GO" id="GO:0005783">
    <property type="term" value="C:endoplasmic reticulum"/>
    <property type="evidence" value="ECO:0007669"/>
    <property type="project" value="TreeGrafter"/>
</dbReference>
<evidence type="ECO:0000256" key="6">
    <source>
        <dbReference type="SAM" id="Phobius"/>
    </source>
</evidence>
<proteinExistence type="inferred from homology"/>
<comment type="similarity">
    <text evidence="2">Belongs to the PER33/POM33 family.</text>
</comment>